<name>A0ABP0YMN1_9ROSI</name>
<evidence type="ECO:0000313" key="3">
    <source>
        <dbReference type="Proteomes" id="UP001642487"/>
    </source>
</evidence>
<proteinExistence type="predicted"/>
<protein>
    <submittedName>
        <fullName evidence="2">Uncharacterized protein</fullName>
    </submittedName>
</protein>
<keyword evidence="3" id="KW-1185">Reference proteome</keyword>
<gene>
    <name evidence="2" type="ORF">CITCOLO1_LOCUS12349</name>
</gene>
<accession>A0ABP0YMN1</accession>
<reference evidence="2 3" key="1">
    <citation type="submission" date="2024-03" db="EMBL/GenBank/DDBJ databases">
        <authorList>
            <person name="Gkanogiannis A."/>
            <person name="Becerra Lopez-Lavalle L."/>
        </authorList>
    </citation>
    <scope>NUCLEOTIDE SEQUENCE [LARGE SCALE GENOMIC DNA]</scope>
</reference>
<sequence>MDIEGYNMDQKRYYRVVNNKNGNKRAEKSNNNSNYSSTWSPISDLKLQQVNGDNQDVQTQIDNVLHGPKTTSRLPVFKQICPDQN</sequence>
<dbReference type="EMBL" id="OZ021738">
    <property type="protein sequence ID" value="CAK9320301.1"/>
    <property type="molecule type" value="Genomic_DNA"/>
</dbReference>
<feature type="region of interest" description="Disordered" evidence="1">
    <location>
        <begin position="19"/>
        <end position="40"/>
    </location>
</feature>
<evidence type="ECO:0000256" key="1">
    <source>
        <dbReference type="SAM" id="MobiDB-lite"/>
    </source>
</evidence>
<evidence type="ECO:0000313" key="2">
    <source>
        <dbReference type="EMBL" id="CAK9320301.1"/>
    </source>
</evidence>
<organism evidence="2 3">
    <name type="scientific">Citrullus colocynthis</name>
    <name type="common">colocynth</name>
    <dbReference type="NCBI Taxonomy" id="252529"/>
    <lineage>
        <taxon>Eukaryota</taxon>
        <taxon>Viridiplantae</taxon>
        <taxon>Streptophyta</taxon>
        <taxon>Embryophyta</taxon>
        <taxon>Tracheophyta</taxon>
        <taxon>Spermatophyta</taxon>
        <taxon>Magnoliopsida</taxon>
        <taxon>eudicotyledons</taxon>
        <taxon>Gunneridae</taxon>
        <taxon>Pentapetalae</taxon>
        <taxon>rosids</taxon>
        <taxon>fabids</taxon>
        <taxon>Cucurbitales</taxon>
        <taxon>Cucurbitaceae</taxon>
        <taxon>Benincaseae</taxon>
        <taxon>Citrullus</taxon>
    </lineage>
</organism>
<dbReference type="Proteomes" id="UP001642487">
    <property type="component" value="Chromosome 4"/>
</dbReference>